<dbReference type="AlphaFoldDB" id="A0A660SKS0"/>
<reference evidence="2 3" key="1">
    <citation type="submission" date="2018-06" db="EMBL/GenBank/DDBJ databases">
        <title>Extensive metabolic versatility and redundancy in microbially diverse, dynamic hydrothermal sediments.</title>
        <authorList>
            <person name="Dombrowski N."/>
            <person name="Teske A."/>
            <person name="Baker B.J."/>
        </authorList>
    </citation>
    <scope>NUCLEOTIDE SEQUENCE [LARGE SCALE GENOMIC DNA]</scope>
    <source>
        <strain evidence="2">B10_G13</strain>
    </source>
</reference>
<dbReference type="Proteomes" id="UP000271125">
    <property type="component" value="Unassembled WGS sequence"/>
</dbReference>
<proteinExistence type="predicted"/>
<dbReference type="EMBL" id="QNBD01000130">
    <property type="protein sequence ID" value="RKX70550.1"/>
    <property type="molecule type" value="Genomic_DNA"/>
</dbReference>
<comment type="caution">
    <text evidence="2">The sequence shown here is derived from an EMBL/GenBank/DDBJ whole genome shotgun (WGS) entry which is preliminary data.</text>
</comment>
<keyword evidence="1" id="KW-1133">Transmembrane helix</keyword>
<evidence type="ECO:0000313" key="2">
    <source>
        <dbReference type="EMBL" id="RKX70550.1"/>
    </source>
</evidence>
<keyword evidence="1" id="KW-0472">Membrane</keyword>
<evidence type="ECO:0000256" key="1">
    <source>
        <dbReference type="SAM" id="Phobius"/>
    </source>
</evidence>
<gene>
    <name evidence="2" type="ORF">DRP43_03245</name>
</gene>
<sequence>MSCSGKRGFVLSLIFTLIVLPIFLFSQLIITEVMSNVKGSDSSVGGNPGDRNEYIELYNNSDIIINIKYYAISDGDAIDQLDCWDNTYGILPDNVIINDSILYPHHFAVILDPEYCDSSYGNFDFFMPYIFGDSTLIIRPTNTTIGNGLSTNDPIFLYDSNLVIIDTYGTPFDTTDTIPFDPGDGISIERIYFNSSDDINNWAPSTNQSGGTPGMYNSISNAKLFNIKFNYSISDNIVNIDYELQNLLNLNLENTSIVLKIYRIDTYFHSIKTFSLFSGTISDSIYIFSSLFNADIDAFYISQLVFQQDNIKFNDTKWISKGVNIVPPIVINEIMENGLITSDWIELHNVLDTSISIEDICLSVNNYNYNIPLLNIYPDDYIVLAYDTSKFYNKFSRNIKVYKLRHALSLKSNDSLKLSVGSTDFEIIYIDRSLHFDNDISIERIKQYISGSNISNWGFSRDPNGATPGIENSIANKNSIEAKLKPAISPNPFVYNLHSYIEIKLPENSNVIKSINIYNVDGYRINTLNILSPYQKNFIWIPKNRNGNNLTTGLYIIVIQYINIDGKREKVKIPLAIKR</sequence>
<dbReference type="Gene3D" id="2.60.40.4070">
    <property type="match status" value="1"/>
</dbReference>
<keyword evidence="1" id="KW-0812">Transmembrane</keyword>
<evidence type="ECO:0000313" key="3">
    <source>
        <dbReference type="Proteomes" id="UP000271125"/>
    </source>
</evidence>
<name>A0A660SKS0_UNCT6</name>
<accession>A0A660SKS0</accession>
<organism evidence="2 3">
    <name type="scientific">candidate division TA06 bacterium</name>
    <dbReference type="NCBI Taxonomy" id="2250710"/>
    <lineage>
        <taxon>Bacteria</taxon>
        <taxon>Bacteria division TA06</taxon>
    </lineage>
</organism>
<feature type="transmembrane region" description="Helical" evidence="1">
    <location>
        <begin position="9"/>
        <end position="30"/>
    </location>
</feature>
<protein>
    <recommendedName>
        <fullName evidence="4">LTD domain-containing protein</fullName>
    </recommendedName>
</protein>
<evidence type="ECO:0008006" key="4">
    <source>
        <dbReference type="Google" id="ProtNLM"/>
    </source>
</evidence>